<dbReference type="InterPro" id="IPR029058">
    <property type="entry name" value="AB_hydrolase_fold"/>
</dbReference>
<dbReference type="RefSeq" id="WP_252664943.1">
    <property type="nucleotide sequence ID" value="NZ_CP098611.1"/>
</dbReference>
<dbReference type="EMBL" id="CP098611">
    <property type="protein sequence ID" value="USR92769.1"/>
    <property type="molecule type" value="Genomic_DNA"/>
</dbReference>
<name>A0ABY5AX08_9CYAN</name>
<protein>
    <submittedName>
        <fullName evidence="1">DUF1350 family protein</fullName>
    </submittedName>
</protein>
<evidence type="ECO:0000313" key="2">
    <source>
        <dbReference type="Proteomes" id="UP001056708"/>
    </source>
</evidence>
<dbReference type="InterPro" id="IPR010765">
    <property type="entry name" value="DUF1350"/>
</dbReference>
<dbReference type="PANTHER" id="PTHR34127:SF1">
    <property type="entry name" value="OS04G0405600 PROTEIN"/>
    <property type="match status" value="1"/>
</dbReference>
<organism evidence="1 2">
    <name type="scientific">Phormidium yuhuli AB48</name>
    <dbReference type="NCBI Taxonomy" id="2940671"/>
    <lineage>
        <taxon>Bacteria</taxon>
        <taxon>Bacillati</taxon>
        <taxon>Cyanobacteriota</taxon>
        <taxon>Cyanophyceae</taxon>
        <taxon>Oscillatoriophycideae</taxon>
        <taxon>Oscillatoriales</taxon>
        <taxon>Oscillatoriaceae</taxon>
        <taxon>Phormidium</taxon>
        <taxon>Phormidium yuhuli</taxon>
    </lineage>
</organism>
<proteinExistence type="predicted"/>
<accession>A0ABY5AX08</accession>
<sequence length="265" mass="30029">MSDRPMAQRVPAWQDVTGSSVLIPNRPKGIIHFIGGAFVATAPKYTYRFLLEYLASQGYLVIATPLINTLNHKEMAQEALNRFEQTCDRLYATGQLRKRGLPVYGVGHSLGCKLHLLISSLFSVKRAGNVLMAYNNYPARRSIPFVEQLSLLTEVEFTPSPEQTQDLIANHYGVRRNLLIKFQDDTIDQSLILRPLLEGMFPDWVSFRLLKGTHLTPIAQDIPWEVGQSFSPLDAMAQWVKQGLSRDLKSLTREVAFWLDPTTRL</sequence>
<gene>
    <name evidence="1" type="ORF">NEA10_08675</name>
</gene>
<dbReference type="Pfam" id="PF07082">
    <property type="entry name" value="DUF1350"/>
    <property type="match status" value="1"/>
</dbReference>
<reference evidence="1" key="1">
    <citation type="submission" date="2022-06" db="EMBL/GenBank/DDBJ databases">
        <title>Genome sequence of Phormidium yuhuli AB48 isolated from an industrial photobioreactor environment.</title>
        <authorList>
            <person name="Qiu Y."/>
            <person name="Noonan A.J.C."/>
            <person name="Dofher K."/>
            <person name="Koch M."/>
            <person name="Kieft B."/>
            <person name="Lin X."/>
            <person name="Ziels R.M."/>
            <person name="Hallam S.J."/>
        </authorList>
    </citation>
    <scope>NUCLEOTIDE SEQUENCE</scope>
    <source>
        <strain evidence="1">AB48</strain>
    </source>
</reference>
<keyword evidence="2" id="KW-1185">Reference proteome</keyword>
<dbReference type="Gene3D" id="3.40.50.1820">
    <property type="entry name" value="alpha/beta hydrolase"/>
    <property type="match status" value="1"/>
</dbReference>
<dbReference type="SUPFAM" id="SSF53474">
    <property type="entry name" value="alpha/beta-Hydrolases"/>
    <property type="match status" value="1"/>
</dbReference>
<dbReference type="PANTHER" id="PTHR34127">
    <property type="entry name" value="OS04G0405600 PROTEIN"/>
    <property type="match status" value="1"/>
</dbReference>
<evidence type="ECO:0000313" key="1">
    <source>
        <dbReference type="EMBL" id="USR92769.1"/>
    </source>
</evidence>
<dbReference type="Proteomes" id="UP001056708">
    <property type="component" value="Chromosome"/>
</dbReference>